<comment type="caution">
    <text evidence="6">The sequence shown here is derived from an EMBL/GenBank/DDBJ whole genome shotgun (WGS) entry which is preliminary data.</text>
</comment>
<reference evidence="6 7" key="1">
    <citation type="submission" date="2018-11" db="EMBL/GenBank/DDBJ databases">
        <title>Genomic Encyclopedia of Type Strains, Phase IV (KMG-IV): sequencing the most valuable type-strain genomes for metagenomic binning, comparative biology and taxonomic classification.</title>
        <authorList>
            <person name="Goeker M."/>
        </authorList>
    </citation>
    <scope>NUCLEOTIDE SEQUENCE [LARGE SCALE GENOMIC DNA]</scope>
    <source>
        <strain evidence="6 7">DSM 102936</strain>
    </source>
</reference>
<dbReference type="PANTHER" id="PTHR10359">
    <property type="entry name" value="A/G-SPECIFIC ADENINE GLYCOSYLASE/ENDONUCLEASE III"/>
    <property type="match status" value="1"/>
</dbReference>
<evidence type="ECO:0000256" key="1">
    <source>
        <dbReference type="ARBA" id="ARBA00022485"/>
    </source>
</evidence>
<dbReference type="GO" id="GO:0003824">
    <property type="term" value="F:catalytic activity"/>
    <property type="evidence" value="ECO:0007669"/>
    <property type="project" value="InterPro"/>
</dbReference>
<keyword evidence="7" id="KW-1185">Reference proteome</keyword>
<evidence type="ECO:0000256" key="4">
    <source>
        <dbReference type="ARBA" id="ARBA00023014"/>
    </source>
</evidence>
<dbReference type="AlphaFoldDB" id="A0A3N5B2M9"/>
<evidence type="ECO:0000256" key="3">
    <source>
        <dbReference type="ARBA" id="ARBA00023004"/>
    </source>
</evidence>
<dbReference type="PANTHER" id="PTHR10359:SF19">
    <property type="entry name" value="DNA REPAIR GLYCOSYLASE MJ1434-RELATED"/>
    <property type="match status" value="1"/>
</dbReference>
<dbReference type="EMBL" id="RKRE01000001">
    <property type="protein sequence ID" value="RPF49830.1"/>
    <property type="molecule type" value="Genomic_DNA"/>
</dbReference>
<dbReference type="SMART" id="SM00478">
    <property type="entry name" value="ENDO3c"/>
    <property type="match status" value="1"/>
</dbReference>
<sequence>MREFLLAVYERLFAHFGPRHWWPAETPFEVIVGAILTQNVAWKGAAQAIANLKEKGWLAPRALLEAPEEELAALVRPARYHRQKAQRLKDFCRVVVEECGGDLEVLLKQDVAPLRQRLLSIRGIGPETADSIILYAAEKPVFVIDAYTHRIFHRLGIFPARARYAEMQAFFMRHLPLDVKLFNEYHAQLDALGHHLCLKRAPRCGECPVLSFCKNAATNPREPYCGRM</sequence>
<accession>A0A3N5B2M9</accession>
<dbReference type="SUPFAM" id="SSF48150">
    <property type="entry name" value="DNA-glycosylase"/>
    <property type="match status" value="1"/>
</dbReference>
<protein>
    <submittedName>
        <fullName evidence="6">DNA-3-methyladenine glycosylase III</fullName>
    </submittedName>
</protein>
<dbReference type="Pfam" id="PF00730">
    <property type="entry name" value="HhH-GPD"/>
    <property type="match status" value="1"/>
</dbReference>
<dbReference type="InterPro" id="IPR003265">
    <property type="entry name" value="HhH-GPD_domain"/>
</dbReference>
<dbReference type="InterPro" id="IPR023170">
    <property type="entry name" value="HhH_base_excis_C"/>
</dbReference>
<dbReference type="GO" id="GO:0006284">
    <property type="term" value="P:base-excision repair"/>
    <property type="evidence" value="ECO:0007669"/>
    <property type="project" value="InterPro"/>
</dbReference>
<dbReference type="GO" id="GO:0051539">
    <property type="term" value="F:4 iron, 4 sulfur cluster binding"/>
    <property type="evidence" value="ECO:0007669"/>
    <property type="project" value="UniProtKB-KW"/>
</dbReference>
<keyword evidence="1" id="KW-0004">4Fe-4S</keyword>
<dbReference type="Gene3D" id="1.10.340.30">
    <property type="entry name" value="Hypothetical protein, domain 2"/>
    <property type="match status" value="1"/>
</dbReference>
<keyword evidence="3" id="KW-0408">Iron</keyword>
<gene>
    <name evidence="6" type="ORF">EDD75_0655</name>
</gene>
<evidence type="ECO:0000313" key="6">
    <source>
        <dbReference type="EMBL" id="RPF49830.1"/>
    </source>
</evidence>
<dbReference type="GO" id="GO:0046872">
    <property type="term" value="F:metal ion binding"/>
    <property type="evidence" value="ECO:0007669"/>
    <property type="project" value="UniProtKB-KW"/>
</dbReference>
<dbReference type="Gene3D" id="1.10.1670.10">
    <property type="entry name" value="Helix-hairpin-Helix base-excision DNA repair enzymes (C-terminal)"/>
    <property type="match status" value="1"/>
</dbReference>
<proteinExistence type="predicted"/>
<dbReference type="InterPro" id="IPR011257">
    <property type="entry name" value="DNA_glycosylase"/>
</dbReference>
<dbReference type="RefSeq" id="WP_123927918.1">
    <property type="nucleotide sequence ID" value="NZ_RKRE01000001.1"/>
</dbReference>
<evidence type="ECO:0000259" key="5">
    <source>
        <dbReference type="SMART" id="SM00478"/>
    </source>
</evidence>
<name>A0A3N5B2M9_9THEO</name>
<dbReference type="PIRSF" id="PIRSF001435">
    <property type="entry name" value="Nth"/>
    <property type="match status" value="1"/>
</dbReference>
<dbReference type="OrthoDB" id="9802365at2"/>
<keyword evidence="4" id="KW-0411">Iron-sulfur</keyword>
<dbReference type="Proteomes" id="UP000282654">
    <property type="component" value="Unassembled WGS sequence"/>
</dbReference>
<keyword evidence="2" id="KW-0479">Metal-binding</keyword>
<dbReference type="CDD" id="cd00056">
    <property type="entry name" value="ENDO3c"/>
    <property type="match status" value="1"/>
</dbReference>
<evidence type="ECO:0000256" key="2">
    <source>
        <dbReference type="ARBA" id="ARBA00022723"/>
    </source>
</evidence>
<feature type="domain" description="HhH-GPD" evidence="5">
    <location>
        <begin position="36"/>
        <end position="195"/>
    </location>
</feature>
<organism evidence="6 7">
    <name type="scientific">Thermodesulfitimonas autotrophica</name>
    <dbReference type="NCBI Taxonomy" id="1894989"/>
    <lineage>
        <taxon>Bacteria</taxon>
        <taxon>Bacillati</taxon>
        <taxon>Bacillota</taxon>
        <taxon>Clostridia</taxon>
        <taxon>Thermoanaerobacterales</taxon>
        <taxon>Thermoanaerobacteraceae</taxon>
        <taxon>Thermodesulfitimonas</taxon>
    </lineage>
</organism>
<evidence type="ECO:0000313" key="7">
    <source>
        <dbReference type="Proteomes" id="UP000282654"/>
    </source>
</evidence>